<name>A0A9P1D7K4_9DINO</name>
<evidence type="ECO:0000313" key="4">
    <source>
        <dbReference type="EMBL" id="CAL4791803.1"/>
    </source>
</evidence>
<evidence type="ECO:0000313" key="5">
    <source>
        <dbReference type="Proteomes" id="UP001152797"/>
    </source>
</evidence>
<keyword evidence="5" id="KW-1185">Reference proteome</keyword>
<dbReference type="InterPro" id="IPR011990">
    <property type="entry name" value="TPR-like_helical_dom_sf"/>
</dbReference>
<dbReference type="PANTHER" id="PTHR47936:SF1">
    <property type="entry name" value="PENTATRICOPEPTIDE REPEAT-CONTAINING PROTEIN GUN1, CHLOROPLASTIC"/>
    <property type="match status" value="1"/>
</dbReference>
<dbReference type="EMBL" id="CAMXCT010003446">
    <property type="protein sequence ID" value="CAI4004491.1"/>
    <property type="molecule type" value="Genomic_DNA"/>
</dbReference>
<dbReference type="EMBL" id="CAMXCT020003446">
    <property type="protein sequence ID" value="CAL1157866.1"/>
    <property type="molecule type" value="Genomic_DNA"/>
</dbReference>
<organism evidence="3">
    <name type="scientific">Cladocopium goreaui</name>
    <dbReference type="NCBI Taxonomy" id="2562237"/>
    <lineage>
        <taxon>Eukaryota</taxon>
        <taxon>Sar</taxon>
        <taxon>Alveolata</taxon>
        <taxon>Dinophyceae</taxon>
        <taxon>Suessiales</taxon>
        <taxon>Symbiodiniaceae</taxon>
        <taxon>Cladocopium</taxon>
    </lineage>
</organism>
<dbReference type="EMBL" id="CAMXCT030003446">
    <property type="protein sequence ID" value="CAL4791803.1"/>
    <property type="molecule type" value="Genomic_DNA"/>
</dbReference>
<protein>
    <submittedName>
        <fullName evidence="4">Pentacotripeptide-repeat region of PRORP domain-containing protein</fullName>
    </submittedName>
</protein>
<accession>A0A9P1D7K4</accession>
<reference evidence="4 5" key="2">
    <citation type="submission" date="2024-05" db="EMBL/GenBank/DDBJ databases">
        <authorList>
            <person name="Chen Y."/>
            <person name="Shah S."/>
            <person name="Dougan E. K."/>
            <person name="Thang M."/>
            <person name="Chan C."/>
        </authorList>
    </citation>
    <scope>NUCLEOTIDE SEQUENCE [LARGE SCALE GENOMIC DNA]</scope>
</reference>
<feature type="compositionally biased region" description="Polar residues" evidence="2">
    <location>
        <begin position="189"/>
        <end position="204"/>
    </location>
</feature>
<evidence type="ECO:0000313" key="3">
    <source>
        <dbReference type="EMBL" id="CAI4004491.1"/>
    </source>
</evidence>
<keyword evidence="1" id="KW-0677">Repeat</keyword>
<reference evidence="3" key="1">
    <citation type="submission" date="2022-10" db="EMBL/GenBank/DDBJ databases">
        <authorList>
            <person name="Chen Y."/>
            <person name="Dougan E. K."/>
            <person name="Chan C."/>
            <person name="Rhodes N."/>
            <person name="Thang M."/>
        </authorList>
    </citation>
    <scope>NUCLEOTIDE SEQUENCE</scope>
</reference>
<gene>
    <name evidence="3" type="ORF">C1SCF055_LOCUS30275</name>
</gene>
<proteinExistence type="predicted"/>
<dbReference type="PANTHER" id="PTHR47936">
    <property type="entry name" value="PPR_LONG DOMAIN-CONTAINING PROTEIN"/>
    <property type="match status" value="1"/>
</dbReference>
<sequence length="1003" mass="109589">MNFISCLKSVSMRIEVGTLPWLMTEDRDIPILRMAMVHTAHEEPLLRTQARNAMLTLLSKIKIGEGQLLRTALEMAKSRLPTPLCTLLWQNWANMAQAAKNRNAPALQKWAFREEDLWDHLAELIKLDITDITQMVCGVIVGSLVWKLGSLTPTKAVGANHWNALFVNMDELDSEPMMAVPSPGAFSLSPKSHTESTASLSDQSSLEECPSFTACGLGTAMKVAETFAEDMASSDHSAAMALRTLAMYTGTLRHAGIGCAVMPLVELMLLPSLPSGSIRAMADLDAGCITEDLLALTEHFVAGAMEDSKFVAKDHEDGKPPEREEVEAMQKNRMEHWQGMLHGAHSMVSGRDTVPNPFRAAILAKMGFTGDGIPVAQLPLRANCNTFSFQSLLDENTAATLAIMELERAYPDLLEHTKLLAPSAQVDPIIEEATEFAAETVPGTFAEAFAWWEAMAAASCHCERRPRVEGWTMALGPANFATEELLGDGAAVSSGWRGVDEAMWHPEFGPPKEAGQVLSELTRRLSRLARHAPWHAATHAALSAAQHTGLPCDTRAETAKLGAVAAGGRWAAAWAYLRRQLGGGLQPDAAMLNVLLSSSTESKGWRQGLQLLQIFLEKSIGLTARTAMKVIPLVSWPTARELLIQMRRQVEMNVVVCNAALAAGVLDLKHFDHWKVEPDLISLNTASDLLVKAGRWQQAQQALQSLEDVGIERDTLSLNIQLSACPWRAAAAIAAIAAQGTGLQLDLVSFSSTMAACERFSAWLPALQIFQDQRHHDIAPDLIAYNSVTSACCKGESWSSGLHFFSDILTAENSSVEVAGTAVLAACKRNEEWPWCLELLQMLHLRRAADVAAFTATILACGKGSRTSECQMLLDQLTEMAPPPLAAVNVQMMLHQVAGRWRDALQLLVSCAQRALRCDEATMLGVTTAAGRGRRWRRAVLVMKTLEHREMKPDVAVCSTLITAASEQLNQASTTSWPVSELLHEIQRRSLADIRNQKKIHIY</sequence>
<dbReference type="Gene3D" id="1.25.40.10">
    <property type="entry name" value="Tetratricopeptide repeat domain"/>
    <property type="match status" value="3"/>
</dbReference>
<evidence type="ECO:0000256" key="1">
    <source>
        <dbReference type="ARBA" id="ARBA00022737"/>
    </source>
</evidence>
<dbReference type="AlphaFoldDB" id="A0A9P1D7K4"/>
<feature type="region of interest" description="Disordered" evidence="2">
    <location>
        <begin position="183"/>
        <end position="204"/>
    </location>
</feature>
<dbReference type="Proteomes" id="UP001152797">
    <property type="component" value="Unassembled WGS sequence"/>
</dbReference>
<evidence type="ECO:0000256" key="2">
    <source>
        <dbReference type="SAM" id="MobiDB-lite"/>
    </source>
</evidence>
<comment type="caution">
    <text evidence="3">The sequence shown here is derived from an EMBL/GenBank/DDBJ whole genome shotgun (WGS) entry which is preliminary data.</text>
</comment>